<dbReference type="AlphaFoldDB" id="B1WP86"/>
<dbReference type="GO" id="GO:0016758">
    <property type="term" value="F:hexosyltransferase activity"/>
    <property type="evidence" value="ECO:0007669"/>
    <property type="project" value="UniProtKB-ARBA"/>
</dbReference>
<dbReference type="RefSeq" id="WP_009546599.1">
    <property type="nucleotide sequence ID" value="NC_010546.1"/>
</dbReference>
<name>B1WP86_CROS5</name>
<dbReference type="Gene3D" id="3.90.550.10">
    <property type="entry name" value="Spore Coat Polysaccharide Biosynthesis Protein SpsA, Chain A"/>
    <property type="match status" value="1"/>
</dbReference>
<feature type="domain" description="Glycosyltransferase 2-like" evidence="2">
    <location>
        <begin position="10"/>
        <end position="115"/>
    </location>
</feature>
<dbReference type="PANTHER" id="PTHR22916:SF3">
    <property type="entry name" value="UDP-GLCNAC:BETAGAL BETA-1,3-N-ACETYLGLUCOSAMINYLTRANSFERASE-LIKE PROTEIN 1"/>
    <property type="match status" value="1"/>
</dbReference>
<dbReference type="STRING" id="43989.cce_0517"/>
<dbReference type="Pfam" id="PF00535">
    <property type="entry name" value="Glycos_transf_2"/>
    <property type="match status" value="1"/>
</dbReference>
<sequence>MLNSNKIRISVITVCRNAENFIEKVIQSVVNQDYSNLEYIIIDGDSQDNTISIIEKYLGKIAKFISEPDEGIYSAMNKAIRYSTGDFLCFINADDYFVDNRVISDVANYIIEHPSSEFIYGDLEVRYPSGRLINVNPPPPEKVLDELVCGCLPHQASFSKADLFFSKVGFFNENYQISSDYEWFLRLASHETVKLSYYPRLISSYYLGGLSSQIKISVPESYRIQNQHPLYQTPYWMKRRILKYQEFVINLREWLAATEESRDYFQEQYSMLEEKYQTLEKENHKLQEQLKKSIS</sequence>
<dbReference type="CAZy" id="GT2">
    <property type="family name" value="Glycosyltransferase Family 2"/>
</dbReference>
<dbReference type="KEGG" id="cyt:cce_0517"/>
<dbReference type="OrthoDB" id="396512at2"/>
<dbReference type="HOGENOM" id="CLU_025996_21_1_3"/>
<dbReference type="EMBL" id="CP000806">
    <property type="protein sequence ID" value="ACB49868.1"/>
    <property type="molecule type" value="Genomic_DNA"/>
</dbReference>
<evidence type="ECO:0000256" key="1">
    <source>
        <dbReference type="SAM" id="Coils"/>
    </source>
</evidence>
<dbReference type="Proteomes" id="UP000001203">
    <property type="component" value="Chromosome circular"/>
</dbReference>
<evidence type="ECO:0000259" key="2">
    <source>
        <dbReference type="Pfam" id="PF00535"/>
    </source>
</evidence>
<reference evidence="3 4" key="1">
    <citation type="journal article" date="2008" name="Proc. Natl. Acad. Sci. U.S.A.">
        <title>The genome of Cyanothece 51142, a unicellular diazotrophic cyanobacterium important in the marine nitrogen cycle.</title>
        <authorList>
            <person name="Welsh E.A."/>
            <person name="Liberton M."/>
            <person name="Stoeckel J."/>
            <person name="Loh T."/>
            <person name="Elvitigala T."/>
            <person name="Wang C."/>
            <person name="Wollam A."/>
            <person name="Fulton R.S."/>
            <person name="Clifton S.W."/>
            <person name="Jacobs J.M."/>
            <person name="Aurora R."/>
            <person name="Ghosh B.K."/>
            <person name="Sherman L.A."/>
            <person name="Smith R.D."/>
            <person name="Wilson R.K."/>
            <person name="Pakrasi H.B."/>
        </authorList>
    </citation>
    <scope>NUCLEOTIDE SEQUENCE [LARGE SCALE GENOMIC DNA]</scope>
    <source>
        <strain evidence="4">ATCC 51142 / BH68</strain>
    </source>
</reference>
<keyword evidence="1" id="KW-0175">Coiled coil</keyword>
<organism evidence="3 4">
    <name type="scientific">Crocosphaera subtropica (strain ATCC 51142 / BH68)</name>
    <name type="common">Cyanothece sp. (strain ATCC 51142)</name>
    <dbReference type="NCBI Taxonomy" id="43989"/>
    <lineage>
        <taxon>Bacteria</taxon>
        <taxon>Bacillati</taxon>
        <taxon>Cyanobacteriota</taxon>
        <taxon>Cyanophyceae</taxon>
        <taxon>Oscillatoriophycideae</taxon>
        <taxon>Chroococcales</taxon>
        <taxon>Aphanothecaceae</taxon>
        <taxon>Crocosphaera</taxon>
        <taxon>Crocosphaera subtropica</taxon>
    </lineage>
</organism>
<evidence type="ECO:0000313" key="4">
    <source>
        <dbReference type="Proteomes" id="UP000001203"/>
    </source>
</evidence>
<dbReference type="InterPro" id="IPR001173">
    <property type="entry name" value="Glyco_trans_2-like"/>
</dbReference>
<feature type="coiled-coil region" evidence="1">
    <location>
        <begin position="262"/>
        <end position="292"/>
    </location>
</feature>
<gene>
    <name evidence="3" type="ordered locus">cce_0517</name>
</gene>
<protein>
    <recommendedName>
        <fullName evidence="2">Glycosyltransferase 2-like domain-containing protein</fullName>
    </recommendedName>
</protein>
<dbReference type="PANTHER" id="PTHR22916">
    <property type="entry name" value="GLYCOSYLTRANSFERASE"/>
    <property type="match status" value="1"/>
</dbReference>
<accession>B1WP86</accession>
<keyword evidence="4" id="KW-1185">Reference proteome</keyword>
<dbReference type="InterPro" id="IPR029044">
    <property type="entry name" value="Nucleotide-diphossugar_trans"/>
</dbReference>
<dbReference type="eggNOG" id="COG1216">
    <property type="taxonomic scope" value="Bacteria"/>
</dbReference>
<proteinExistence type="predicted"/>
<dbReference type="CDD" id="cd06433">
    <property type="entry name" value="GT_2_WfgS_like"/>
    <property type="match status" value="1"/>
</dbReference>
<dbReference type="SUPFAM" id="SSF53448">
    <property type="entry name" value="Nucleotide-diphospho-sugar transferases"/>
    <property type="match status" value="1"/>
</dbReference>
<evidence type="ECO:0000313" key="3">
    <source>
        <dbReference type="EMBL" id="ACB49868.1"/>
    </source>
</evidence>